<comment type="caution">
    <text evidence="5">The sequence shown here is derived from an EMBL/GenBank/DDBJ whole genome shotgun (WGS) entry which is preliminary data.</text>
</comment>
<evidence type="ECO:0000259" key="4">
    <source>
        <dbReference type="PROSITE" id="PS51037"/>
    </source>
</evidence>
<organism evidence="5 6">
    <name type="scientific">Phyllosticta capitalensis</name>
    <dbReference type="NCBI Taxonomy" id="121624"/>
    <lineage>
        <taxon>Eukaryota</taxon>
        <taxon>Fungi</taxon>
        <taxon>Dikarya</taxon>
        <taxon>Ascomycota</taxon>
        <taxon>Pezizomycotina</taxon>
        <taxon>Dothideomycetes</taxon>
        <taxon>Dothideomycetes incertae sedis</taxon>
        <taxon>Botryosphaeriales</taxon>
        <taxon>Phyllostictaceae</taxon>
        <taxon>Phyllosticta</taxon>
    </lineage>
</organism>
<dbReference type="Pfam" id="PF03366">
    <property type="entry name" value="YEATS"/>
    <property type="match status" value="1"/>
</dbReference>
<reference evidence="5 6" key="1">
    <citation type="submission" date="2024-04" db="EMBL/GenBank/DDBJ databases">
        <title>Phyllosticta paracitricarpa is synonymous to the EU quarantine fungus P. citricarpa based on phylogenomic analyses.</title>
        <authorList>
            <consortium name="Lawrence Berkeley National Laboratory"/>
            <person name="Van Ingen-Buijs V.A."/>
            <person name="Van Westerhoven A.C."/>
            <person name="Haridas S."/>
            <person name="Skiadas P."/>
            <person name="Martin F."/>
            <person name="Groenewald J.Z."/>
            <person name="Crous P.W."/>
            <person name="Seidl M.F."/>
        </authorList>
    </citation>
    <scope>NUCLEOTIDE SEQUENCE [LARGE SCALE GENOMIC DNA]</scope>
    <source>
        <strain evidence="5 6">CBS 123374</strain>
    </source>
</reference>
<keyword evidence="1 2" id="KW-0539">Nucleus</keyword>
<evidence type="ECO:0000313" key="5">
    <source>
        <dbReference type="EMBL" id="KAK8232220.1"/>
    </source>
</evidence>
<name>A0ABR1YL53_9PEZI</name>
<protein>
    <submittedName>
        <fullName evidence="5">Transcription initiation factor-like protein subunit</fullName>
    </submittedName>
</protein>
<dbReference type="InterPro" id="IPR016665">
    <property type="entry name" value="Sas5/TAF14"/>
</dbReference>
<dbReference type="InterPro" id="IPR005033">
    <property type="entry name" value="YEATS"/>
</dbReference>
<evidence type="ECO:0000256" key="1">
    <source>
        <dbReference type="ARBA" id="ARBA00023242"/>
    </source>
</evidence>
<sequence length="231" mass="26274">MPDVKRSIKVITRQQATDKPQVMEGFPMREWSVEIWLVNENGEEVPANCFEKVVYRLHQSFEKRATQVFKKPPFRITEEGWGEFEMQITLTPVGKGIDHTVDHDLNFAKEVYDSRHVITFKNPKPDLLAVLRESGPVGEENGAGGRSRGSLPGGGKKRKEKSVDMEKLADGLQKLGEDDLLQVVQMVHDNKANDTYTKNDVEAGEFHVDLYTLPDNLVKMLWDFTSGRVEM</sequence>
<evidence type="ECO:0000313" key="6">
    <source>
        <dbReference type="Proteomes" id="UP001492380"/>
    </source>
</evidence>
<dbReference type="Pfam" id="PF17035">
    <property type="entry name" value="BET"/>
    <property type="match status" value="1"/>
</dbReference>
<dbReference type="Proteomes" id="UP001492380">
    <property type="component" value="Unassembled WGS sequence"/>
</dbReference>
<proteinExistence type="predicted"/>
<dbReference type="PANTHER" id="PTHR23195">
    <property type="entry name" value="YEATS DOMAIN"/>
    <property type="match status" value="1"/>
</dbReference>
<accession>A0ABR1YL53</accession>
<feature type="region of interest" description="Disordered" evidence="3">
    <location>
        <begin position="135"/>
        <end position="164"/>
    </location>
</feature>
<keyword evidence="6" id="KW-1185">Reference proteome</keyword>
<dbReference type="PROSITE" id="PS51037">
    <property type="entry name" value="YEATS"/>
    <property type="match status" value="1"/>
</dbReference>
<feature type="compositionally biased region" description="Gly residues" evidence="3">
    <location>
        <begin position="141"/>
        <end position="154"/>
    </location>
</feature>
<evidence type="ECO:0000256" key="2">
    <source>
        <dbReference type="PROSITE-ProRule" id="PRU00376"/>
    </source>
</evidence>
<dbReference type="Gene3D" id="2.60.40.1970">
    <property type="entry name" value="YEATS domain"/>
    <property type="match status" value="1"/>
</dbReference>
<dbReference type="EMBL" id="JBBWRZ010000007">
    <property type="protein sequence ID" value="KAK8232220.1"/>
    <property type="molecule type" value="Genomic_DNA"/>
</dbReference>
<comment type="subcellular location">
    <subcellularLocation>
        <location evidence="2">Nucleus</location>
    </subcellularLocation>
</comment>
<gene>
    <name evidence="5" type="ORF">HDK90DRAFT_489505</name>
</gene>
<dbReference type="InterPro" id="IPR027353">
    <property type="entry name" value="NET_dom"/>
</dbReference>
<dbReference type="CDD" id="cd16905">
    <property type="entry name" value="YEATS_Taf14_like"/>
    <property type="match status" value="1"/>
</dbReference>
<feature type="domain" description="YEATS" evidence="4">
    <location>
        <begin position="1"/>
        <end position="134"/>
    </location>
</feature>
<dbReference type="InterPro" id="IPR055129">
    <property type="entry name" value="YEATS_dom"/>
</dbReference>
<dbReference type="InterPro" id="IPR038704">
    <property type="entry name" value="YEAST_sf"/>
</dbReference>
<dbReference type="PIRSF" id="PIRSF016551">
    <property type="entry name" value="SAS5/TFIID_14"/>
    <property type="match status" value="1"/>
</dbReference>
<evidence type="ECO:0000256" key="3">
    <source>
        <dbReference type="SAM" id="MobiDB-lite"/>
    </source>
</evidence>